<reference evidence="3 5" key="1">
    <citation type="submission" date="2017-11" db="EMBL/GenBank/DDBJ databases">
        <title>Whole genome sequencing of cultured pathogen.</title>
        <authorList>
            <person name="Hoffmann M."/>
            <person name="Sanchez M."/>
            <person name="Timme R."/>
            <person name="Nudel K."/>
            <person name="Bry L."/>
        </authorList>
    </citation>
    <scope>NUCLEOTIDE SEQUENCE [LARGE SCALE GENOMIC DNA]</scope>
    <source>
        <strain evidence="3 5">216</strain>
    </source>
</reference>
<keyword evidence="2" id="KW-1133">Transmembrane helix</keyword>
<feature type="compositionally biased region" description="Polar residues" evidence="1">
    <location>
        <begin position="1"/>
        <end position="12"/>
    </location>
</feature>
<evidence type="ECO:0000256" key="1">
    <source>
        <dbReference type="SAM" id="MobiDB-lite"/>
    </source>
</evidence>
<evidence type="ECO:0000313" key="3">
    <source>
        <dbReference type="EMBL" id="ATZ09368.1"/>
    </source>
</evidence>
<feature type="compositionally biased region" description="Gly residues" evidence="1">
    <location>
        <begin position="199"/>
        <end position="209"/>
    </location>
</feature>
<dbReference type="AlphaFoldDB" id="A0ABC8CQA3"/>
<dbReference type="GeneID" id="72411363"/>
<keyword evidence="2" id="KW-0472">Membrane</keyword>
<dbReference type="Proteomes" id="UP000231994">
    <property type="component" value="Chromosome"/>
</dbReference>
<protein>
    <recommendedName>
        <fullName evidence="7">Secreted protein</fullName>
    </recommendedName>
</protein>
<evidence type="ECO:0000313" key="4">
    <source>
        <dbReference type="EMBL" id="QQU77909.1"/>
    </source>
</evidence>
<feature type="compositionally biased region" description="Polar residues" evidence="1">
    <location>
        <begin position="56"/>
        <end position="71"/>
    </location>
</feature>
<reference evidence="4 6" key="2">
    <citation type="submission" date="2021-01" db="EMBL/GenBank/DDBJ databases">
        <title>FDA dAtabase for Regulatory Grade micrObial Sequences (FDA-ARGOS): Supporting development and validation of Infectious Disease Dx tests.</title>
        <authorList>
            <person name="Sproer C."/>
            <person name="Gronow S."/>
            <person name="Severitt S."/>
            <person name="Schroder I."/>
            <person name="Tallon L."/>
            <person name="Sadzewicz L."/>
            <person name="Zhao X."/>
            <person name="Boylan J."/>
            <person name="Ott S."/>
            <person name="Bowen H."/>
            <person name="Vavikolanu K."/>
            <person name="Mehta A."/>
            <person name="Aluvathingal J."/>
            <person name="Nadendla S."/>
            <person name="Lowell S."/>
            <person name="Myers T."/>
            <person name="Yan Y."/>
            <person name="Sichtig H."/>
        </authorList>
    </citation>
    <scope>NUCLEOTIDE SEQUENCE [LARGE SCALE GENOMIC DNA]</scope>
    <source>
        <strain evidence="4 6">FDAARGOS_1115</strain>
    </source>
</reference>
<accession>A0ABC8CQA3</accession>
<sequence length="209" mass="21887">MANNFGNNSGNYSDDETRQIGRVTGYGSGFDNNDATRQFGAPDDRPRQVFPGASQPAASSYGQPSGYNSGYNPGPEHNYDPVPSSYEVEPERSHKSGGSGLTGVFAAIAAIAVIATGALFFMWRNATSDAESQPEAVTTTATVTEEKPTTVTETVTEEAPSNPIEELPTQLPPDIQDQLEQGGQGLEGLLDELLNGATGNNGNGNSRGA</sequence>
<evidence type="ECO:0000313" key="5">
    <source>
        <dbReference type="Proteomes" id="UP000231994"/>
    </source>
</evidence>
<dbReference type="EMBL" id="CP024932">
    <property type="protein sequence ID" value="ATZ09368.1"/>
    <property type="molecule type" value="Genomic_DNA"/>
</dbReference>
<feature type="region of interest" description="Disordered" evidence="1">
    <location>
        <begin position="1"/>
        <end position="97"/>
    </location>
</feature>
<keyword evidence="2" id="KW-0812">Transmembrane</keyword>
<dbReference type="EMBL" id="CP068158">
    <property type="protein sequence ID" value="QQU77909.1"/>
    <property type="molecule type" value="Genomic_DNA"/>
</dbReference>
<feature type="region of interest" description="Disordered" evidence="1">
    <location>
        <begin position="130"/>
        <end position="209"/>
    </location>
</feature>
<organism evidence="3 5">
    <name type="scientific">Corynebacterium striatum</name>
    <dbReference type="NCBI Taxonomy" id="43770"/>
    <lineage>
        <taxon>Bacteria</taxon>
        <taxon>Bacillati</taxon>
        <taxon>Actinomycetota</taxon>
        <taxon>Actinomycetes</taxon>
        <taxon>Mycobacteriales</taxon>
        <taxon>Corynebacteriaceae</taxon>
        <taxon>Corynebacterium</taxon>
    </lineage>
</organism>
<proteinExistence type="predicted"/>
<evidence type="ECO:0000256" key="2">
    <source>
        <dbReference type="SAM" id="Phobius"/>
    </source>
</evidence>
<dbReference type="RefSeq" id="WP_049151528.1">
    <property type="nucleotide sequence ID" value="NZ_BQNM01000001.1"/>
</dbReference>
<evidence type="ECO:0000313" key="6">
    <source>
        <dbReference type="Proteomes" id="UP000595757"/>
    </source>
</evidence>
<keyword evidence="6" id="KW-1185">Reference proteome</keyword>
<evidence type="ECO:0008006" key="7">
    <source>
        <dbReference type="Google" id="ProtNLM"/>
    </source>
</evidence>
<feature type="compositionally biased region" description="Low complexity" evidence="1">
    <location>
        <begin position="176"/>
        <end position="198"/>
    </location>
</feature>
<feature type="transmembrane region" description="Helical" evidence="2">
    <location>
        <begin position="101"/>
        <end position="123"/>
    </location>
</feature>
<gene>
    <name evidence="3" type="ORF">A9D01_12060</name>
    <name evidence="4" type="ORF">I6I72_05110</name>
</gene>
<dbReference type="Proteomes" id="UP000595757">
    <property type="component" value="Chromosome"/>
</dbReference>
<feature type="compositionally biased region" description="Low complexity" evidence="1">
    <location>
        <begin position="134"/>
        <end position="160"/>
    </location>
</feature>
<name>A0ABC8CQA3_CORST</name>